<feature type="region of interest" description="Disordered" evidence="1">
    <location>
        <begin position="58"/>
        <end position="162"/>
    </location>
</feature>
<feature type="compositionally biased region" description="Basic residues" evidence="1">
    <location>
        <begin position="58"/>
        <end position="70"/>
    </location>
</feature>
<organism evidence="2">
    <name type="scientific">Emiliania huxleyi</name>
    <name type="common">Coccolithophore</name>
    <name type="synonym">Pontosphaera huxleyi</name>
    <dbReference type="NCBI Taxonomy" id="2903"/>
    <lineage>
        <taxon>Eukaryota</taxon>
        <taxon>Haptista</taxon>
        <taxon>Haptophyta</taxon>
        <taxon>Prymnesiophyceae</taxon>
        <taxon>Isochrysidales</taxon>
        <taxon>Noelaerhabdaceae</taxon>
        <taxon>Emiliania</taxon>
    </lineage>
</organism>
<feature type="region of interest" description="Disordered" evidence="1">
    <location>
        <begin position="174"/>
        <end position="198"/>
    </location>
</feature>
<reference evidence="2" key="1">
    <citation type="submission" date="2021-01" db="EMBL/GenBank/DDBJ databases">
        <authorList>
            <person name="Corre E."/>
            <person name="Pelletier E."/>
            <person name="Niang G."/>
            <person name="Scheremetjew M."/>
            <person name="Finn R."/>
            <person name="Kale V."/>
            <person name="Holt S."/>
            <person name="Cochrane G."/>
            <person name="Meng A."/>
            <person name="Brown T."/>
            <person name="Cohen L."/>
        </authorList>
    </citation>
    <scope>NUCLEOTIDE SEQUENCE</scope>
    <source>
        <strain evidence="2">379</strain>
    </source>
</reference>
<feature type="compositionally biased region" description="Basic and acidic residues" evidence="1">
    <location>
        <begin position="125"/>
        <end position="145"/>
    </location>
</feature>
<dbReference type="EMBL" id="HBIR01009426">
    <property type="protein sequence ID" value="CAE0532622.1"/>
    <property type="molecule type" value="Transcribed_RNA"/>
</dbReference>
<accession>A0A7S3W389</accession>
<dbReference type="AlphaFoldDB" id="A0A7S3W389"/>
<evidence type="ECO:0000256" key="1">
    <source>
        <dbReference type="SAM" id="MobiDB-lite"/>
    </source>
</evidence>
<sequence length="217" mass="23466">MLYFVSSECSEAEALESGVRGRGGPALPCRDIPLHLPMDHGAPLLRACDTLDRATGRARSHRAAASRRARATSAEGGDPRLGRLGLRESDRRGSVVEPRALRGASAVPALPGRLRRRSGGRAAGRRHDDIREGEVERAGEQELAQRRAHRAEAIPAGAGARVSRHVQLLDHEERPQRRGATQHPPSLLPLAAPAEGGEAALELREHLEERESARCEC</sequence>
<evidence type="ECO:0000313" key="2">
    <source>
        <dbReference type="EMBL" id="CAE0532622.1"/>
    </source>
</evidence>
<feature type="compositionally biased region" description="Basic and acidic residues" evidence="1">
    <location>
        <begin position="77"/>
        <end position="94"/>
    </location>
</feature>
<gene>
    <name evidence="2" type="ORF">EHUX00137_LOCUS6574</name>
</gene>
<feature type="compositionally biased region" description="Low complexity" evidence="1">
    <location>
        <begin position="183"/>
        <end position="198"/>
    </location>
</feature>
<protein>
    <submittedName>
        <fullName evidence="2">Uncharacterized protein</fullName>
    </submittedName>
</protein>
<name>A0A7S3W389_EMIHU</name>
<proteinExistence type="predicted"/>